<dbReference type="SUPFAM" id="SSF81336">
    <property type="entry name" value="F1F0 ATP synthase subunit A"/>
    <property type="match status" value="1"/>
</dbReference>
<feature type="transmembrane region" description="Helical" evidence="12">
    <location>
        <begin position="173"/>
        <end position="196"/>
    </location>
</feature>
<dbReference type="PROSITE" id="PS00449">
    <property type="entry name" value="ATPASE_A"/>
    <property type="match status" value="1"/>
</dbReference>
<evidence type="ECO:0000256" key="9">
    <source>
        <dbReference type="ARBA" id="ARBA00023136"/>
    </source>
</evidence>
<proteinExistence type="inferred from homology"/>
<sequence length="236" mass="25682">MLMDIFSSLDAGLNFDFGVSWLVWLSGFIGLLLVCVVQFWVGVSALSANFFLLSDLVFGLVKTCSGKFFGGFALGQVSLFTVIFFINICGMVPDVFSPTSHLSLTFVMAVTVWFTLIFSGWYSSWKHSAGQLVPTGSPIGLVPLLVLIESISILIRPITLGVRLAANITMGHLMLHVIGGYVAGFFCQASLVGVLFGSVVMWGYVIFEFAVSFLQAYVFVLLVGLYSSDHPLVHVH</sequence>
<gene>
    <name evidence="13" type="primary">atp6</name>
</gene>
<feature type="transmembrane region" description="Helical" evidence="12">
    <location>
        <begin position="68"/>
        <end position="90"/>
    </location>
</feature>
<dbReference type="NCBIfam" id="TIGR01131">
    <property type="entry name" value="ATP_synt_6_or_A"/>
    <property type="match status" value="1"/>
</dbReference>
<dbReference type="InterPro" id="IPR000568">
    <property type="entry name" value="ATP_synth_F0_asu"/>
</dbReference>
<dbReference type="Pfam" id="PF00119">
    <property type="entry name" value="ATP-synt_A"/>
    <property type="match status" value="1"/>
</dbReference>
<dbReference type="GO" id="GO:0045259">
    <property type="term" value="C:proton-transporting ATP synthase complex"/>
    <property type="evidence" value="ECO:0007669"/>
    <property type="project" value="UniProtKB-KW"/>
</dbReference>
<evidence type="ECO:0000256" key="10">
    <source>
        <dbReference type="ARBA" id="ARBA00023310"/>
    </source>
</evidence>
<name>A0A7D5XYY6_9BIVA</name>
<accession>A0A7D5XYY6</accession>
<feature type="transmembrane region" description="Helical" evidence="12">
    <location>
        <begin position="21"/>
        <end position="48"/>
    </location>
</feature>
<comment type="subcellular location">
    <subcellularLocation>
        <location evidence="1">Membrane</location>
        <topology evidence="1">Multi-pass membrane protein</topology>
    </subcellularLocation>
    <subcellularLocation>
        <location evidence="11">Mitochondrion inner membrane</location>
        <topology evidence="11">Multi-pass membrane protein</topology>
    </subcellularLocation>
</comment>
<dbReference type="InterPro" id="IPR045083">
    <property type="entry name" value="ATP_synth_F0_asu_bact/mt"/>
</dbReference>
<evidence type="ECO:0000256" key="1">
    <source>
        <dbReference type="ARBA" id="ARBA00004141"/>
    </source>
</evidence>
<keyword evidence="7 12" id="KW-1133">Transmembrane helix</keyword>
<dbReference type="InterPro" id="IPR023011">
    <property type="entry name" value="ATP_synth_F0_asu_AS"/>
</dbReference>
<protein>
    <recommendedName>
        <fullName evidence="11">ATP synthase subunit a</fullName>
    </recommendedName>
</protein>
<keyword evidence="4" id="KW-0138">CF(0)</keyword>
<evidence type="ECO:0000256" key="2">
    <source>
        <dbReference type="ARBA" id="ARBA00006810"/>
    </source>
</evidence>
<comment type="similarity">
    <text evidence="2">Belongs to the ATPase A chain family.</text>
</comment>
<evidence type="ECO:0000256" key="3">
    <source>
        <dbReference type="ARBA" id="ARBA00022448"/>
    </source>
</evidence>
<dbReference type="PANTHER" id="PTHR11410:SF0">
    <property type="entry name" value="ATP SYNTHASE SUBUNIT A"/>
    <property type="match status" value="1"/>
</dbReference>
<feature type="transmembrane region" description="Helical" evidence="12">
    <location>
        <begin position="102"/>
        <end position="122"/>
    </location>
</feature>
<feature type="transmembrane region" description="Helical" evidence="12">
    <location>
        <begin position="202"/>
        <end position="226"/>
    </location>
</feature>
<keyword evidence="8" id="KW-0406">Ion transport</keyword>
<evidence type="ECO:0000256" key="5">
    <source>
        <dbReference type="ARBA" id="ARBA00022692"/>
    </source>
</evidence>
<evidence type="ECO:0000313" key="13">
    <source>
        <dbReference type="EMBL" id="QLJ92892.1"/>
    </source>
</evidence>
<evidence type="ECO:0000256" key="6">
    <source>
        <dbReference type="ARBA" id="ARBA00022781"/>
    </source>
</evidence>
<keyword evidence="9 12" id="KW-0472">Membrane</keyword>
<keyword evidence="13" id="KW-0496">Mitochondrion</keyword>
<dbReference type="PANTHER" id="PTHR11410">
    <property type="entry name" value="ATP SYNTHASE SUBUNIT A"/>
    <property type="match status" value="1"/>
</dbReference>
<organism evidence="13">
    <name type="scientific">Popenaias popeii</name>
    <dbReference type="NCBI Taxonomy" id="301921"/>
    <lineage>
        <taxon>Eukaryota</taxon>
        <taxon>Metazoa</taxon>
        <taxon>Spiralia</taxon>
        <taxon>Lophotrochozoa</taxon>
        <taxon>Mollusca</taxon>
        <taxon>Bivalvia</taxon>
        <taxon>Autobranchia</taxon>
        <taxon>Heteroconchia</taxon>
        <taxon>Palaeoheterodonta</taxon>
        <taxon>Unionida</taxon>
        <taxon>Unionoidea</taxon>
        <taxon>Unionidae</taxon>
        <taxon>Ambleminae</taxon>
        <taxon>Popenaidini</taxon>
        <taxon>Popenaias</taxon>
    </lineage>
</organism>
<evidence type="ECO:0000256" key="11">
    <source>
        <dbReference type="RuleBase" id="RU004450"/>
    </source>
</evidence>
<evidence type="ECO:0000256" key="7">
    <source>
        <dbReference type="ARBA" id="ARBA00022989"/>
    </source>
</evidence>
<geneLocation type="mitochondrion" evidence="13"/>
<feature type="transmembrane region" description="Helical" evidence="12">
    <location>
        <begin position="142"/>
        <end position="166"/>
    </location>
</feature>
<dbReference type="GeneID" id="58118343"/>
<keyword evidence="3" id="KW-0813">Transport</keyword>
<dbReference type="RefSeq" id="YP_009913080.1">
    <property type="nucleotide sequence ID" value="NC_050058.1"/>
</dbReference>
<evidence type="ECO:0000256" key="8">
    <source>
        <dbReference type="ARBA" id="ARBA00023065"/>
    </source>
</evidence>
<dbReference type="Gene3D" id="1.20.120.220">
    <property type="entry name" value="ATP synthase, F0 complex, subunit A"/>
    <property type="match status" value="1"/>
</dbReference>
<keyword evidence="10" id="KW-0066">ATP synthesis</keyword>
<dbReference type="PRINTS" id="PR00123">
    <property type="entry name" value="ATPASEA"/>
</dbReference>
<dbReference type="GO" id="GO:0005743">
    <property type="term" value="C:mitochondrial inner membrane"/>
    <property type="evidence" value="ECO:0007669"/>
    <property type="project" value="UniProtKB-SubCell"/>
</dbReference>
<dbReference type="EMBL" id="MT648776">
    <property type="protein sequence ID" value="QLJ92892.1"/>
    <property type="molecule type" value="Genomic_DNA"/>
</dbReference>
<keyword evidence="6" id="KW-0375">Hydrogen ion transport</keyword>
<evidence type="ECO:0000256" key="4">
    <source>
        <dbReference type="ARBA" id="ARBA00022547"/>
    </source>
</evidence>
<reference evidence="13" key="1">
    <citation type="submission" date="2020-06" db="EMBL/GenBank/DDBJ databases">
        <title>Complete mitochondrial genomes of the freshwater mussels Amblema plicata #(Say, 1817), Pleurobema oviforme (Conrad, 1834) and Popenaias popeii (Lea, 1857)# (Bivalvia: Unionidae: Ambleminae).</title>
        <authorList>
            <person name="Teiga-Teixeira J."/>
            <person name="Froufe E."/>
            <person name="Gomes-dos-Santos A."/>
            <person name="Bogan A.E."/>
            <person name="Karatayev A."/>
            <person name="Burlakova L."/>
            <person name="Aldridge D.C."/>
            <person name="Bolotov I.N."/>
            <person name="Vikhrev I.V."/>
            <person name="Teixeira A."/>
            <person name="Varandas S."/>
            <person name="Zanatta D.T."/>
            <person name="Lopes-Lima M."/>
        </authorList>
    </citation>
    <scope>NUCLEOTIDE SEQUENCE</scope>
    <source>
        <strain evidence="13">BIV2451</strain>
    </source>
</reference>
<dbReference type="CDD" id="cd00310">
    <property type="entry name" value="ATP-synt_Fo_a_6"/>
    <property type="match status" value="1"/>
</dbReference>
<keyword evidence="5 12" id="KW-0812">Transmembrane</keyword>
<dbReference type="AlphaFoldDB" id="A0A7D5XYY6"/>
<dbReference type="InterPro" id="IPR035908">
    <property type="entry name" value="F0_ATP_A_sf"/>
</dbReference>
<evidence type="ECO:0000256" key="12">
    <source>
        <dbReference type="SAM" id="Phobius"/>
    </source>
</evidence>
<dbReference type="GO" id="GO:0046933">
    <property type="term" value="F:proton-transporting ATP synthase activity, rotational mechanism"/>
    <property type="evidence" value="ECO:0007669"/>
    <property type="project" value="TreeGrafter"/>
</dbReference>